<name>A0A1R3K593_9ROSI</name>
<comment type="caution">
    <text evidence="2">The sequence shown here is derived from an EMBL/GenBank/DDBJ whole genome shotgun (WGS) entry which is preliminary data.</text>
</comment>
<evidence type="ECO:0000313" key="2">
    <source>
        <dbReference type="EMBL" id="OMP02273.1"/>
    </source>
</evidence>
<evidence type="ECO:0000256" key="1">
    <source>
        <dbReference type="SAM" id="MobiDB-lite"/>
    </source>
</evidence>
<dbReference type="Proteomes" id="UP000187203">
    <property type="component" value="Unassembled WGS sequence"/>
</dbReference>
<feature type="compositionally biased region" description="Basic residues" evidence="1">
    <location>
        <begin position="1"/>
        <end position="24"/>
    </location>
</feature>
<organism evidence="2 3">
    <name type="scientific">Corchorus olitorius</name>
    <dbReference type="NCBI Taxonomy" id="93759"/>
    <lineage>
        <taxon>Eukaryota</taxon>
        <taxon>Viridiplantae</taxon>
        <taxon>Streptophyta</taxon>
        <taxon>Embryophyta</taxon>
        <taxon>Tracheophyta</taxon>
        <taxon>Spermatophyta</taxon>
        <taxon>Magnoliopsida</taxon>
        <taxon>eudicotyledons</taxon>
        <taxon>Gunneridae</taxon>
        <taxon>Pentapetalae</taxon>
        <taxon>rosids</taxon>
        <taxon>malvids</taxon>
        <taxon>Malvales</taxon>
        <taxon>Malvaceae</taxon>
        <taxon>Grewioideae</taxon>
        <taxon>Apeibeae</taxon>
        <taxon>Corchorus</taxon>
    </lineage>
</organism>
<keyword evidence="3" id="KW-1185">Reference proteome</keyword>
<proteinExistence type="predicted"/>
<gene>
    <name evidence="2" type="ORF">COLO4_11258</name>
</gene>
<reference evidence="3" key="1">
    <citation type="submission" date="2013-09" db="EMBL/GenBank/DDBJ databases">
        <title>Corchorus olitorius genome sequencing.</title>
        <authorList>
            <person name="Alam M."/>
            <person name="Haque M.S."/>
            <person name="Islam M.S."/>
            <person name="Emdad E.M."/>
            <person name="Islam M.M."/>
            <person name="Ahmed B."/>
            <person name="Halim A."/>
            <person name="Hossen Q.M.M."/>
            <person name="Hossain M.Z."/>
            <person name="Ahmed R."/>
            <person name="Khan M.M."/>
            <person name="Islam R."/>
            <person name="Rashid M.M."/>
            <person name="Khan S.A."/>
            <person name="Rahman M.S."/>
            <person name="Alam M."/>
            <person name="Yahiya A.S."/>
            <person name="Khan M.S."/>
            <person name="Azam M.S."/>
            <person name="Haque T."/>
            <person name="Lashkar M.Z.H."/>
            <person name="Akhand A.I."/>
            <person name="Morshed G."/>
            <person name="Roy S."/>
            <person name="Uddin K.S."/>
            <person name="Rabeya T."/>
            <person name="Hossain A.S."/>
            <person name="Chowdhury A."/>
            <person name="Snigdha A.R."/>
            <person name="Mortoza M.S."/>
            <person name="Matin S.A."/>
            <person name="Hoque S.M.E."/>
            <person name="Islam M.K."/>
            <person name="Roy D.K."/>
            <person name="Haider R."/>
            <person name="Moosa M.M."/>
            <person name="Elias S.M."/>
            <person name="Hasan A.M."/>
            <person name="Jahan S."/>
            <person name="Shafiuddin M."/>
            <person name="Mahmood N."/>
            <person name="Shommy N.S."/>
        </authorList>
    </citation>
    <scope>NUCLEOTIDE SEQUENCE [LARGE SCALE GENOMIC DNA]</scope>
    <source>
        <strain evidence="3">cv. O-4</strain>
    </source>
</reference>
<sequence>MVAKIKKYPRTIRNRKAVTTKKTRVNREQQQIR</sequence>
<accession>A0A1R3K593</accession>
<dbReference type="EMBL" id="AWUE01014659">
    <property type="protein sequence ID" value="OMP02273.1"/>
    <property type="molecule type" value="Genomic_DNA"/>
</dbReference>
<feature type="region of interest" description="Disordered" evidence="1">
    <location>
        <begin position="1"/>
        <end position="33"/>
    </location>
</feature>
<dbReference type="AlphaFoldDB" id="A0A1R3K593"/>
<evidence type="ECO:0000313" key="3">
    <source>
        <dbReference type="Proteomes" id="UP000187203"/>
    </source>
</evidence>
<protein>
    <submittedName>
        <fullName evidence="2">Uncharacterized protein</fullName>
    </submittedName>
</protein>